<evidence type="ECO:0000313" key="2">
    <source>
        <dbReference type="EMBL" id="SHL42641.1"/>
    </source>
</evidence>
<reference evidence="1" key="5">
    <citation type="submission" date="2024-05" db="EMBL/GenBank/DDBJ databases">
        <authorList>
            <person name="Sun Q."/>
            <person name="Zhou Y."/>
        </authorList>
    </citation>
    <scope>NUCLEOTIDE SEQUENCE</scope>
    <source>
        <strain evidence="1">CGMCC 1.12707</strain>
    </source>
</reference>
<dbReference type="Proteomes" id="UP000650994">
    <property type="component" value="Unassembled WGS sequence"/>
</dbReference>
<gene>
    <name evidence="1" type="ORF">GCM10010984_05190</name>
    <name evidence="2" type="ORF">SAMN05443634_10950</name>
</gene>
<dbReference type="EMBL" id="BMFL01000003">
    <property type="protein sequence ID" value="GGE90416.1"/>
    <property type="molecule type" value="Genomic_DNA"/>
</dbReference>
<evidence type="ECO:0000313" key="3">
    <source>
        <dbReference type="Proteomes" id="UP000184120"/>
    </source>
</evidence>
<reference evidence="2" key="3">
    <citation type="submission" date="2016-11" db="EMBL/GenBank/DDBJ databases">
        <authorList>
            <person name="Jaros S."/>
            <person name="Januszkiewicz K."/>
            <person name="Wedrychowicz H."/>
        </authorList>
    </citation>
    <scope>NUCLEOTIDE SEQUENCE [LARGE SCALE GENOMIC DNA]</scope>
    <source>
        <strain evidence="2">DSM 27989</strain>
    </source>
</reference>
<keyword evidence="4" id="KW-1185">Reference proteome</keyword>
<dbReference type="AlphaFoldDB" id="A0A1M7AIN2"/>
<reference evidence="3" key="2">
    <citation type="submission" date="2016-11" db="EMBL/GenBank/DDBJ databases">
        <authorList>
            <person name="Varghese N."/>
            <person name="Submissions S."/>
        </authorList>
    </citation>
    <scope>NUCLEOTIDE SEQUENCE [LARGE SCALE GENOMIC DNA]</scope>
    <source>
        <strain evidence="3">DSM 27989</strain>
    </source>
</reference>
<dbReference type="Proteomes" id="UP000184120">
    <property type="component" value="Unassembled WGS sequence"/>
</dbReference>
<dbReference type="STRING" id="1434701.SAMN05443634_10950"/>
<proteinExistence type="predicted"/>
<accession>A0A1M7AIN2</accession>
<evidence type="ECO:0008006" key="5">
    <source>
        <dbReference type="Google" id="ProtNLM"/>
    </source>
</evidence>
<evidence type="ECO:0000313" key="4">
    <source>
        <dbReference type="Proteomes" id="UP000650994"/>
    </source>
</evidence>
<evidence type="ECO:0000313" key="1">
    <source>
        <dbReference type="EMBL" id="GGE90416.1"/>
    </source>
</evidence>
<dbReference type="SUPFAM" id="SSF53448">
    <property type="entry name" value="Nucleotide-diphospho-sugar transferases"/>
    <property type="match status" value="1"/>
</dbReference>
<reference evidence="1" key="1">
    <citation type="journal article" date="2014" name="Int. J. Syst. Evol. Microbiol.">
        <title>Complete genome of a new Firmicutes species belonging to the dominant human colonic microbiota ('Ruminococcus bicirculans') reveals two chromosomes and a selective capacity to utilize plant glucans.</title>
        <authorList>
            <consortium name="NISC Comparative Sequencing Program"/>
            <person name="Wegmann U."/>
            <person name="Louis P."/>
            <person name="Goesmann A."/>
            <person name="Henrissat B."/>
            <person name="Duncan S.H."/>
            <person name="Flint H.J."/>
        </authorList>
    </citation>
    <scope>NUCLEOTIDE SEQUENCE</scope>
    <source>
        <strain evidence="1">CGMCC 1.12707</strain>
    </source>
</reference>
<dbReference type="Gene3D" id="3.90.550.10">
    <property type="entry name" value="Spore Coat Polysaccharide Biosynthesis Protein SpsA, Chain A"/>
    <property type="match status" value="1"/>
</dbReference>
<sequence>MLNSLSLVILAGDDYNTQKKGKYMNCVGPKKEFVVEYSIYNALSIGIKHIVFVINQDFDIETKKYFQHIIESQGGTVEFILQTTYTAVSRSIYDKIEHRKKSWGNAHALMITKRHLMHPFIVIKSNEYYGIDAFIKAKELIENGTVIPNRYAMIAYELDKTFNLDTEINREVCSTNQHFLSSIDSPKTYIINEENEFSVNVDFWIFHPSIFRSLEDQFEDFLKENASELEKNFTLSDMIIEMMKENQLEVKVENSNQNWIEIIERENEQEVNHYIQELIHQHKYPNPLWK</sequence>
<name>A0A1M7AIN2_9FLAO</name>
<organism evidence="2 3">
    <name type="scientific">Chishuiella changwenlii</name>
    <dbReference type="NCBI Taxonomy" id="1434701"/>
    <lineage>
        <taxon>Bacteria</taxon>
        <taxon>Pseudomonadati</taxon>
        <taxon>Bacteroidota</taxon>
        <taxon>Flavobacteriia</taxon>
        <taxon>Flavobacteriales</taxon>
        <taxon>Weeksellaceae</taxon>
        <taxon>Chishuiella</taxon>
    </lineage>
</organism>
<dbReference type="EMBL" id="FRBH01000009">
    <property type="protein sequence ID" value="SHL42641.1"/>
    <property type="molecule type" value="Genomic_DNA"/>
</dbReference>
<protein>
    <recommendedName>
        <fullName evidence="5">Nucleotidyl transferase</fullName>
    </recommendedName>
</protein>
<reference evidence="4" key="4">
    <citation type="journal article" date="2019" name="Int. J. Syst. Evol. Microbiol.">
        <title>The Global Catalogue of Microorganisms (GCM) 10K type strain sequencing project: providing services to taxonomists for standard genome sequencing and annotation.</title>
        <authorList>
            <consortium name="The Broad Institute Genomics Platform"/>
            <consortium name="The Broad Institute Genome Sequencing Center for Infectious Disease"/>
            <person name="Wu L."/>
            <person name="Ma J."/>
        </authorList>
    </citation>
    <scope>NUCLEOTIDE SEQUENCE [LARGE SCALE GENOMIC DNA]</scope>
    <source>
        <strain evidence="4">CGMCC 1.12707</strain>
    </source>
</reference>
<dbReference type="InterPro" id="IPR029044">
    <property type="entry name" value="Nucleotide-diphossugar_trans"/>
</dbReference>
<dbReference type="OrthoDB" id="9779926at2"/>